<protein>
    <recommendedName>
        <fullName evidence="3">RHS repeat-associated core domain-containing protein</fullName>
    </recommendedName>
</protein>
<dbReference type="OrthoDB" id="2972467at2"/>
<evidence type="ECO:0000313" key="2">
    <source>
        <dbReference type="Proteomes" id="UP000269375"/>
    </source>
</evidence>
<name>A0A3N0VZD3_9FLAO</name>
<evidence type="ECO:0008006" key="3">
    <source>
        <dbReference type="Google" id="ProtNLM"/>
    </source>
</evidence>
<proteinExistence type="predicted"/>
<dbReference type="NCBIfam" id="TIGR03696">
    <property type="entry name" value="Rhs_assc_core"/>
    <property type="match status" value="1"/>
</dbReference>
<dbReference type="Proteomes" id="UP000269375">
    <property type="component" value="Unassembled WGS sequence"/>
</dbReference>
<reference evidence="1 2" key="1">
    <citation type="submission" date="2018-11" db="EMBL/GenBank/DDBJ databases">
        <title>Proposal to divide the Flavobacteriaceae and reorganize its genera based on Amino Acid Identity values calculated from whole genome sequences.</title>
        <authorList>
            <person name="Nicholson A.C."/>
            <person name="Gulvik C.A."/>
            <person name="Whitney A.M."/>
            <person name="Humrighouse B.W."/>
            <person name="Bell M."/>
            <person name="Holmes B."/>
            <person name="Steigerwalt A."/>
            <person name="Villarma A."/>
            <person name="Sheth M."/>
            <person name="Batra D."/>
            <person name="Pryor J."/>
            <person name="Bernardet J.-F."/>
            <person name="Hugo C."/>
            <person name="Kampfer P."/>
            <person name="Newman J."/>
            <person name="Mcquiston J.R."/>
        </authorList>
    </citation>
    <scope>NUCLEOTIDE SEQUENCE [LARGE SCALE GENOMIC DNA]</scope>
    <source>
        <strain evidence="1 2">DSM 15235</strain>
    </source>
</reference>
<gene>
    <name evidence="1" type="ORF">EGI05_12525</name>
</gene>
<dbReference type="Gene3D" id="2.180.10.10">
    <property type="entry name" value="RHS repeat-associated core"/>
    <property type="match status" value="1"/>
</dbReference>
<dbReference type="RefSeq" id="WP_123263350.1">
    <property type="nucleotide sequence ID" value="NZ_RJTX01000002.1"/>
</dbReference>
<evidence type="ECO:0000313" key="1">
    <source>
        <dbReference type="EMBL" id="ROH98155.1"/>
    </source>
</evidence>
<dbReference type="AlphaFoldDB" id="A0A3N0VZD3"/>
<accession>A0A3N0VZD3</accession>
<comment type="caution">
    <text evidence="1">The sequence shown here is derived from an EMBL/GenBank/DDBJ whole genome shotgun (WGS) entry which is preliminary data.</text>
</comment>
<organism evidence="1 2">
    <name type="scientific">Chryseobacterium daecheongense</name>
    <dbReference type="NCBI Taxonomy" id="192389"/>
    <lineage>
        <taxon>Bacteria</taxon>
        <taxon>Pseudomonadati</taxon>
        <taxon>Bacteroidota</taxon>
        <taxon>Flavobacteriia</taxon>
        <taxon>Flavobacteriales</taxon>
        <taxon>Weeksellaceae</taxon>
        <taxon>Chryseobacterium group</taxon>
        <taxon>Chryseobacterium</taxon>
    </lineage>
</organism>
<sequence length="272" mass="31015">MEKRTLALCEGCYQYKYQGQELQETGWYSFKWRNYMPDVGRFFNIDPLAEKYPYNSTYAFQENKMGLGRELEGLELRQDRGMIISTGMTQYDVYTTDPLPNYMSSYTLRPDKPDPQLMDTDELPSGARGMGKWNDQDGSFTSFAGDAKATKALGIFEVLKLIKTGIDGVEGMEKTSENVKAVNYMGKLTDQFKDMITAQDVVNKANLKLDTKTQTEITNYIFNGSLPKDIDKRNNSVVFLNSKTNIVNTANSIMRKNGIIIYNSRKLKKEQS</sequence>
<dbReference type="EMBL" id="RJTX01000002">
    <property type="protein sequence ID" value="ROH98155.1"/>
    <property type="molecule type" value="Genomic_DNA"/>
</dbReference>
<dbReference type="InterPro" id="IPR022385">
    <property type="entry name" value="Rhs_assc_core"/>
</dbReference>